<dbReference type="HOGENOM" id="CLU_009433_1_0_0"/>
<dbReference type="InterPro" id="IPR047928">
    <property type="entry name" value="Perm_prefix_1"/>
</dbReference>
<keyword evidence="3 7" id="KW-0812">Transmembrane</keyword>
<dbReference type="RefSeq" id="WP_025414270.1">
    <property type="nucleotide sequence ID" value="NZ_CP007129.1"/>
</dbReference>
<reference evidence="10 11" key="1">
    <citation type="journal article" date="2014" name="Genome Announc.">
        <title>Genome Sequence and Methylome of Soil Bacterium Gemmatirosa kalamazoonensis KBS708T, a Member of the Rarely Cultivated Gemmatimonadetes Phylum.</title>
        <authorList>
            <person name="Debruyn J.M."/>
            <person name="Radosevich M."/>
            <person name="Wommack K.E."/>
            <person name="Polson S.W."/>
            <person name="Hauser L.J."/>
            <person name="Fawaz M.N."/>
            <person name="Korlach J."/>
            <person name="Tsai Y.C."/>
        </authorList>
    </citation>
    <scope>NUCLEOTIDE SEQUENCE [LARGE SCALE GENOMIC DNA]</scope>
    <source>
        <strain evidence="10 11">KBS708</strain>
        <plasmid evidence="11">Plasmid 1</plasmid>
    </source>
</reference>
<feature type="transmembrane region" description="Helical" evidence="7">
    <location>
        <begin position="865"/>
        <end position="886"/>
    </location>
</feature>
<feature type="transmembrane region" description="Helical" evidence="7">
    <location>
        <begin position="774"/>
        <end position="802"/>
    </location>
</feature>
<dbReference type="AlphaFoldDB" id="W0RPM3"/>
<dbReference type="GO" id="GO:0022857">
    <property type="term" value="F:transmembrane transporter activity"/>
    <property type="evidence" value="ECO:0007669"/>
    <property type="project" value="TreeGrafter"/>
</dbReference>
<dbReference type="Pfam" id="PF02687">
    <property type="entry name" value="FtsX"/>
    <property type="match status" value="2"/>
</dbReference>
<dbReference type="PANTHER" id="PTHR30572:SF4">
    <property type="entry name" value="ABC TRANSPORTER PERMEASE YTRF"/>
    <property type="match status" value="1"/>
</dbReference>
<evidence type="ECO:0000256" key="4">
    <source>
        <dbReference type="ARBA" id="ARBA00022989"/>
    </source>
</evidence>
<dbReference type="NCBIfam" id="TIGR03434">
    <property type="entry name" value="ADOP"/>
    <property type="match status" value="1"/>
</dbReference>
<geneLocation type="plasmid" evidence="10 11">
    <name>1</name>
</geneLocation>
<comment type="similarity">
    <text evidence="6">Belongs to the ABC-4 integral membrane protein family.</text>
</comment>
<feature type="domain" description="ABC3 transporter permease C-terminal" evidence="8">
    <location>
        <begin position="368"/>
        <end position="487"/>
    </location>
</feature>
<dbReference type="InterPro" id="IPR017800">
    <property type="entry name" value="ADOP"/>
</dbReference>
<dbReference type="KEGG" id="gba:J421_5419"/>
<keyword evidence="2" id="KW-1003">Cell membrane</keyword>
<dbReference type="InterPro" id="IPR050250">
    <property type="entry name" value="Macrolide_Exporter_MacB"/>
</dbReference>
<feature type="transmembrane region" description="Helical" evidence="7">
    <location>
        <begin position="102"/>
        <end position="124"/>
    </location>
</feature>
<dbReference type="Proteomes" id="UP000019151">
    <property type="component" value="Plasmid 1"/>
</dbReference>
<accession>W0RPM3</accession>
<evidence type="ECO:0000256" key="2">
    <source>
        <dbReference type="ARBA" id="ARBA00022475"/>
    </source>
</evidence>
<evidence type="ECO:0000259" key="8">
    <source>
        <dbReference type="Pfam" id="PF02687"/>
    </source>
</evidence>
<keyword evidence="11" id="KW-1185">Reference proteome</keyword>
<proteinExistence type="inferred from homology"/>
<sequence>MPLGPDWLRERRFWRAAPDRDVDDELAFHLAMRAQLNESAGMDAQTARDAALARFGDVSEVRARCITLSNERERRMRRVELWSAARQHARYAFRRLRGAPGFAAAVVAMLALGIGATTTVFGVVDGILIRPLPFADPSRLVGLTHSIQIAGLSVVQQSDASFLLYQRHTRAFDGIAVWRTRDVNVAATDASAGAERVEAAGVSATFFPVLGVRPRAGRTFVEGEDRLGAPPIVVLSEPLWRRKFGADPAIVGKRVVVDGQPREVVGVMPAAFRYPSASIAIWYPLPLDPPHANPGSFNYTAVARLKPGVTPGAARADLARVLPRLLDEFPSDIPRAMFEQAHVTPIVTPLRDVLVGDVTRMLWLLLGAVVLLLLVACANVASLFLVRAEGAQRDLAVRNALGAGAGAIVAQYFGEAAVLAAAGGALGVALAAAGMAALHRLPSGVDLPRLAEVGVDARVVLFALVVSVLGALVVSLMPVLRARRIAPAVVLKESSRSATAGRDRQRARSALVVAQVALALVLVAGSALMARSFARLRDVSPGFEADGLFTMRVALPQATYTDGARALAFYDRVLAEARAIPGVRDATVTEWLPLTGDHNDSAMEIEDHPLAEGEVPPDHPLVFVTPEYFRTMRVPLLAGRTFTPVDAQHLPLEVLVSRAFARQYWPGKNPIGKRVRQGLTKTWYTVVGVAGDVHLEALEKPAEQAIYFPLAIPDDSGRADVTRAATIVVRTAGDPSRLAGPLRAAVRRVDPAIPTYAEQPMSAVLGASAARTRFVLLMLGVASLVALAIGAVGLYGVLAYGVTLRRREIGVRIALGAGRTHVSRMIARRGIALACAGVGVGLVGAIAATRVLHGLLYDVSPTDPVALAATTMVLLGVALLASWLPARRAAAVDPMEALRRD</sequence>
<evidence type="ECO:0000256" key="1">
    <source>
        <dbReference type="ARBA" id="ARBA00004651"/>
    </source>
</evidence>
<dbReference type="NCBIfam" id="NF038403">
    <property type="entry name" value="perm_prefix_1"/>
    <property type="match status" value="1"/>
</dbReference>
<evidence type="ECO:0000256" key="6">
    <source>
        <dbReference type="ARBA" id="ARBA00038076"/>
    </source>
</evidence>
<gene>
    <name evidence="10" type="ORF">J421_5419</name>
</gene>
<feature type="transmembrane region" description="Helical" evidence="7">
    <location>
        <begin position="416"/>
        <end position="439"/>
    </location>
</feature>
<evidence type="ECO:0000313" key="10">
    <source>
        <dbReference type="EMBL" id="AHG92954.1"/>
    </source>
</evidence>
<feature type="transmembrane region" description="Helical" evidence="7">
    <location>
        <begin position="361"/>
        <end position="386"/>
    </location>
</feature>
<dbReference type="InParanoid" id="W0RPM3"/>
<keyword evidence="4 7" id="KW-1133">Transmembrane helix</keyword>
<protein>
    <submittedName>
        <fullName evidence="10">Permease</fullName>
    </submittedName>
</protein>
<feature type="domain" description="MacB-like periplasmic core" evidence="9">
    <location>
        <begin position="107"/>
        <end position="320"/>
    </location>
</feature>
<organism evidence="10 11">
    <name type="scientific">Gemmatirosa kalamazoonensis</name>
    <dbReference type="NCBI Taxonomy" id="861299"/>
    <lineage>
        <taxon>Bacteria</taxon>
        <taxon>Pseudomonadati</taxon>
        <taxon>Gemmatimonadota</taxon>
        <taxon>Gemmatimonadia</taxon>
        <taxon>Gemmatimonadales</taxon>
        <taxon>Gemmatimonadaceae</taxon>
        <taxon>Gemmatirosa</taxon>
    </lineage>
</organism>
<comment type="subcellular location">
    <subcellularLocation>
        <location evidence="1">Cell membrane</location>
        <topology evidence="1">Multi-pass membrane protein</topology>
    </subcellularLocation>
</comment>
<dbReference type="EMBL" id="CP007129">
    <property type="protein sequence ID" value="AHG92954.1"/>
    <property type="molecule type" value="Genomic_DNA"/>
</dbReference>
<feature type="transmembrane region" description="Helical" evidence="7">
    <location>
        <begin position="510"/>
        <end position="530"/>
    </location>
</feature>
<name>W0RPM3_9BACT</name>
<dbReference type="GO" id="GO:0005886">
    <property type="term" value="C:plasma membrane"/>
    <property type="evidence" value="ECO:0007669"/>
    <property type="project" value="UniProtKB-SubCell"/>
</dbReference>
<feature type="transmembrane region" description="Helical" evidence="7">
    <location>
        <begin position="831"/>
        <end position="853"/>
    </location>
</feature>
<dbReference type="PATRIC" id="fig|861299.3.peg.5454"/>
<dbReference type="OrthoDB" id="5932075at2"/>
<evidence type="ECO:0000313" key="11">
    <source>
        <dbReference type="Proteomes" id="UP000019151"/>
    </source>
</evidence>
<dbReference type="PANTHER" id="PTHR30572">
    <property type="entry name" value="MEMBRANE COMPONENT OF TRANSPORTER-RELATED"/>
    <property type="match status" value="1"/>
</dbReference>
<dbReference type="Pfam" id="PF12704">
    <property type="entry name" value="MacB_PCD"/>
    <property type="match status" value="2"/>
</dbReference>
<dbReference type="InterPro" id="IPR025857">
    <property type="entry name" value="MacB_PCD"/>
</dbReference>
<evidence type="ECO:0000259" key="9">
    <source>
        <dbReference type="Pfam" id="PF12704"/>
    </source>
</evidence>
<keyword evidence="5 7" id="KW-0472">Membrane</keyword>
<evidence type="ECO:0000256" key="5">
    <source>
        <dbReference type="ARBA" id="ARBA00023136"/>
    </source>
</evidence>
<feature type="domain" description="ABC3 transporter permease C-terminal" evidence="8">
    <location>
        <begin position="781"/>
        <end position="892"/>
    </location>
</feature>
<evidence type="ECO:0000256" key="3">
    <source>
        <dbReference type="ARBA" id="ARBA00022692"/>
    </source>
</evidence>
<dbReference type="InterPro" id="IPR003838">
    <property type="entry name" value="ABC3_permease_C"/>
</dbReference>
<feature type="transmembrane region" description="Helical" evidence="7">
    <location>
        <begin position="459"/>
        <end position="480"/>
    </location>
</feature>
<feature type="domain" description="MacB-like periplasmic core" evidence="9">
    <location>
        <begin position="543"/>
        <end position="732"/>
    </location>
</feature>
<keyword evidence="10" id="KW-0614">Plasmid</keyword>
<evidence type="ECO:0000256" key="7">
    <source>
        <dbReference type="SAM" id="Phobius"/>
    </source>
</evidence>